<keyword evidence="1" id="KW-0830">Ubiquinone</keyword>
<dbReference type="OrthoDB" id="9807941at2"/>
<name>A0A1C2DNV1_9HYPH</name>
<organism evidence="1 2">
    <name type="scientific">Mesorhizobium hungaricum</name>
    <dbReference type="NCBI Taxonomy" id="1566387"/>
    <lineage>
        <taxon>Bacteria</taxon>
        <taxon>Pseudomonadati</taxon>
        <taxon>Pseudomonadota</taxon>
        <taxon>Alphaproteobacteria</taxon>
        <taxon>Hyphomicrobiales</taxon>
        <taxon>Phyllobacteriaceae</taxon>
        <taxon>Mesorhizobium</taxon>
    </lineage>
</organism>
<dbReference type="EMBL" id="MDEO01000033">
    <property type="protein sequence ID" value="OCX16429.1"/>
    <property type="molecule type" value="Genomic_DNA"/>
</dbReference>
<dbReference type="Proteomes" id="UP000094412">
    <property type="component" value="Unassembled WGS sequence"/>
</dbReference>
<comment type="caution">
    <text evidence="1">The sequence shown here is derived from an EMBL/GenBank/DDBJ whole genome shotgun (WGS) entry which is preliminary data.</text>
</comment>
<evidence type="ECO:0000313" key="2">
    <source>
        <dbReference type="Proteomes" id="UP000094412"/>
    </source>
</evidence>
<dbReference type="Gene3D" id="1.10.150.20">
    <property type="entry name" value="5' to 3' exonuclease, C-terminal subdomain"/>
    <property type="match status" value="1"/>
</dbReference>
<evidence type="ECO:0000313" key="1">
    <source>
        <dbReference type="EMBL" id="OCX16429.1"/>
    </source>
</evidence>
<gene>
    <name evidence="1" type="ORF">QV13_16550</name>
</gene>
<accession>A0A1C2DNV1</accession>
<sequence>MFPTPDREVPDVNDFETMNQELTKLMPQEMANAVNLFAHPVAGAAAMSALGVGLASHAFGLWVGALTGAAEVSQRLLQPVLDDFPGSVESFAGEGADTAAKAPAARARATTKKLIAEAQSVAEKIAEPIAEPIQEAPPAEIAVAEVPAPVAPTVAVMPEDFRKPAAVDKPATPDDLKAITGIGPKLEKVLNGQGVWTYAQIAGWTSAEVAWVDDYLGFKGRVERDGWLMQAAALAAKTND</sequence>
<keyword evidence="2" id="KW-1185">Reference proteome</keyword>
<dbReference type="RefSeq" id="WP_024924571.1">
    <property type="nucleotide sequence ID" value="NZ_MDEO01000033.1"/>
</dbReference>
<protein>
    <submittedName>
        <fullName evidence="1">NADH-ubiquinone dehydrogenase</fullName>
    </submittedName>
</protein>
<reference evidence="1 2" key="1">
    <citation type="submission" date="2016-08" db="EMBL/GenBank/DDBJ databases">
        <title>Whole genome sequence of Mesorhizobium sp. strain UASWS1009 isolated from industrial sewage.</title>
        <authorList>
            <person name="Crovadore J."/>
            <person name="Calmin G."/>
            <person name="Chablais R."/>
            <person name="Cochard B."/>
            <person name="Lefort F."/>
        </authorList>
    </citation>
    <scope>NUCLEOTIDE SEQUENCE [LARGE SCALE GENOMIC DNA]</scope>
    <source>
        <strain evidence="1 2">UASWS1009</strain>
    </source>
</reference>
<dbReference type="STRING" id="1566387.QV13_16550"/>
<dbReference type="AlphaFoldDB" id="A0A1C2DNV1"/>
<proteinExistence type="predicted"/>